<proteinExistence type="predicted"/>
<sequence length="67" mass="7054">MRDDFKSSTARKSTLGFARLRPKGFLGKMTQNVVVGPLRKLGCTAPWLGLQSGSALSVALSRGSSAS</sequence>
<name>A0A5N5I0F5_9ROSA</name>
<keyword evidence="2" id="KW-1185">Reference proteome</keyword>
<evidence type="ECO:0000313" key="1">
    <source>
        <dbReference type="EMBL" id="KAB2631882.1"/>
    </source>
</evidence>
<comment type="caution">
    <text evidence="1">The sequence shown here is derived from an EMBL/GenBank/DDBJ whole genome shotgun (WGS) entry which is preliminary data.</text>
</comment>
<protein>
    <submittedName>
        <fullName evidence="1">Uncharacterized protein</fullName>
    </submittedName>
</protein>
<gene>
    <name evidence="1" type="ORF">D8674_038671</name>
</gene>
<dbReference type="AlphaFoldDB" id="A0A5N5I0F5"/>
<reference evidence="1 2" key="2">
    <citation type="submission" date="2019-11" db="EMBL/GenBank/DDBJ databases">
        <title>A de novo genome assembly of a pear dwarfing rootstock.</title>
        <authorList>
            <person name="Wang F."/>
            <person name="Wang J."/>
            <person name="Li S."/>
            <person name="Zhang Y."/>
            <person name="Fang M."/>
            <person name="Ma L."/>
            <person name="Zhao Y."/>
            <person name="Jiang S."/>
        </authorList>
    </citation>
    <scope>NUCLEOTIDE SEQUENCE [LARGE SCALE GENOMIC DNA]</scope>
    <source>
        <strain evidence="1">S2</strain>
        <tissue evidence="1">Leaf</tissue>
    </source>
</reference>
<dbReference type="Proteomes" id="UP000327157">
    <property type="component" value="Unassembled WGS sequence"/>
</dbReference>
<evidence type="ECO:0000313" key="2">
    <source>
        <dbReference type="Proteomes" id="UP000327157"/>
    </source>
</evidence>
<reference evidence="1 2" key="1">
    <citation type="submission" date="2019-09" db="EMBL/GenBank/DDBJ databases">
        <authorList>
            <person name="Ou C."/>
        </authorList>
    </citation>
    <scope>NUCLEOTIDE SEQUENCE [LARGE SCALE GENOMIC DNA]</scope>
    <source>
        <strain evidence="1">S2</strain>
        <tissue evidence="1">Leaf</tissue>
    </source>
</reference>
<dbReference type="EMBL" id="SMOL01000135">
    <property type="protein sequence ID" value="KAB2631882.1"/>
    <property type="molecule type" value="Genomic_DNA"/>
</dbReference>
<accession>A0A5N5I0F5</accession>
<organism evidence="1 2">
    <name type="scientific">Pyrus ussuriensis x Pyrus communis</name>
    <dbReference type="NCBI Taxonomy" id="2448454"/>
    <lineage>
        <taxon>Eukaryota</taxon>
        <taxon>Viridiplantae</taxon>
        <taxon>Streptophyta</taxon>
        <taxon>Embryophyta</taxon>
        <taxon>Tracheophyta</taxon>
        <taxon>Spermatophyta</taxon>
        <taxon>Magnoliopsida</taxon>
        <taxon>eudicotyledons</taxon>
        <taxon>Gunneridae</taxon>
        <taxon>Pentapetalae</taxon>
        <taxon>rosids</taxon>
        <taxon>fabids</taxon>
        <taxon>Rosales</taxon>
        <taxon>Rosaceae</taxon>
        <taxon>Amygdaloideae</taxon>
        <taxon>Maleae</taxon>
        <taxon>Pyrus</taxon>
    </lineage>
</organism>